<accession>A0A7J6KRW0</accession>
<feature type="non-terminal residue" evidence="2">
    <location>
        <position position="206"/>
    </location>
</feature>
<dbReference type="AlphaFoldDB" id="A0A7J6KRW0"/>
<reference evidence="4 5" key="1">
    <citation type="submission" date="2020-04" db="EMBL/GenBank/DDBJ databases">
        <title>Perkinsus olseni comparative genomics.</title>
        <authorList>
            <person name="Bogema D.R."/>
        </authorList>
    </citation>
    <scope>NUCLEOTIDE SEQUENCE [LARGE SCALE GENOMIC DNA]</scope>
    <source>
        <strain evidence="2">ATCC PRA-179</strain>
        <strain evidence="3">ATCC PRA-31</strain>
    </source>
</reference>
<feature type="region of interest" description="Disordered" evidence="1">
    <location>
        <begin position="39"/>
        <end position="58"/>
    </location>
</feature>
<gene>
    <name evidence="3" type="ORF">FOL46_000676</name>
    <name evidence="2" type="ORF">FOZ61_000831</name>
</gene>
<sequence>RPPPPSGNPTTPRKPSLSPTVAGLLRTYACPLTSAQYAREGPFRAARPPQPTANGRRVYPRATRRLCWSSCARPPEESTSPPSDAAPSEASSSPSCFTSPSLASVKGRCSRPVPAPGYSRWGRYAPAMACLWTVATSAASACVFTATTVVASAGSVVPASSESRRASCHWLTNPSRDPLRREEPTSRLICGTWHLLPSRSKRMHQR</sequence>
<feature type="non-terminal residue" evidence="2">
    <location>
        <position position="1"/>
    </location>
</feature>
<evidence type="ECO:0000313" key="4">
    <source>
        <dbReference type="Proteomes" id="UP000570595"/>
    </source>
</evidence>
<dbReference type="Proteomes" id="UP000572268">
    <property type="component" value="Unassembled WGS sequence"/>
</dbReference>
<name>A0A7J6KRW0_PEROL</name>
<protein>
    <submittedName>
        <fullName evidence="2">Uncharacterized protein</fullName>
    </submittedName>
</protein>
<dbReference type="EMBL" id="JABAHT010001172">
    <property type="protein sequence ID" value="KAF4649918.1"/>
    <property type="molecule type" value="Genomic_DNA"/>
</dbReference>
<dbReference type="EMBL" id="JABANN010001158">
    <property type="protein sequence ID" value="KAF4650860.1"/>
    <property type="molecule type" value="Genomic_DNA"/>
</dbReference>
<organism evidence="2 4">
    <name type="scientific">Perkinsus olseni</name>
    <name type="common">Perkinsus atlanticus</name>
    <dbReference type="NCBI Taxonomy" id="32597"/>
    <lineage>
        <taxon>Eukaryota</taxon>
        <taxon>Sar</taxon>
        <taxon>Alveolata</taxon>
        <taxon>Perkinsozoa</taxon>
        <taxon>Perkinsea</taxon>
        <taxon>Perkinsida</taxon>
        <taxon>Perkinsidae</taxon>
        <taxon>Perkinsus</taxon>
    </lineage>
</organism>
<proteinExistence type="predicted"/>
<dbReference type="Proteomes" id="UP000570595">
    <property type="component" value="Unassembled WGS sequence"/>
</dbReference>
<evidence type="ECO:0000313" key="3">
    <source>
        <dbReference type="EMBL" id="KAF4650860.1"/>
    </source>
</evidence>
<comment type="caution">
    <text evidence="2">The sequence shown here is derived from an EMBL/GenBank/DDBJ whole genome shotgun (WGS) entry which is preliminary data.</text>
</comment>
<evidence type="ECO:0000313" key="5">
    <source>
        <dbReference type="Proteomes" id="UP000572268"/>
    </source>
</evidence>
<feature type="region of interest" description="Disordered" evidence="1">
    <location>
        <begin position="71"/>
        <end position="111"/>
    </location>
</feature>
<feature type="compositionally biased region" description="Low complexity" evidence="1">
    <location>
        <begin position="77"/>
        <end position="104"/>
    </location>
</feature>
<evidence type="ECO:0000313" key="2">
    <source>
        <dbReference type="EMBL" id="KAF4649918.1"/>
    </source>
</evidence>
<evidence type="ECO:0000256" key="1">
    <source>
        <dbReference type="SAM" id="MobiDB-lite"/>
    </source>
</evidence>